<dbReference type="PANTHER" id="PTHR12406:SF7">
    <property type="entry name" value="PATATIN-LIKE PHOSPHOLIPASE DOMAIN-CONTAINING PROTEIN 4"/>
    <property type="match status" value="1"/>
</dbReference>
<dbReference type="GO" id="GO:0019433">
    <property type="term" value="P:triglyceride catabolic process"/>
    <property type="evidence" value="ECO:0007669"/>
    <property type="project" value="TreeGrafter"/>
</dbReference>
<evidence type="ECO:0000313" key="2">
    <source>
        <dbReference type="EMBL" id="CAF4470334.1"/>
    </source>
</evidence>
<dbReference type="InterPro" id="IPR016035">
    <property type="entry name" value="Acyl_Trfase/lysoPLipase"/>
</dbReference>
<evidence type="ECO:0000313" key="3">
    <source>
        <dbReference type="Proteomes" id="UP000663829"/>
    </source>
</evidence>
<accession>A0A816AGT7</accession>
<name>A0A816AGT7_9BILA</name>
<dbReference type="GO" id="GO:0016020">
    <property type="term" value="C:membrane"/>
    <property type="evidence" value="ECO:0007669"/>
    <property type="project" value="TreeGrafter"/>
</dbReference>
<protein>
    <recommendedName>
        <fullName evidence="4">PNPLA domain-containing protein</fullName>
    </recommendedName>
</protein>
<sequence>MFDSKEFYYDLWNNYLPEDAHVRCSGRLYISVTKLFPYPHNQIVSHYQTRNDLIETILASMCLPLIFLRSIVRTRGGWAVDGGFTNDLPCCDSYTVTISSMNTNADIFPKDCAFGLLDVIQVPKLERVWQVARMAERDAAACVDLKLEHWMNIKKPGTINQNVPAPSD</sequence>
<dbReference type="EMBL" id="CAJNOQ010034646">
    <property type="protein sequence ID" value="CAF1595644.1"/>
    <property type="molecule type" value="Genomic_DNA"/>
</dbReference>
<evidence type="ECO:0008006" key="4">
    <source>
        <dbReference type="Google" id="ProtNLM"/>
    </source>
</evidence>
<dbReference type="SUPFAM" id="SSF52151">
    <property type="entry name" value="FabD/lysophospholipase-like"/>
    <property type="match status" value="1"/>
</dbReference>
<dbReference type="GO" id="GO:0005811">
    <property type="term" value="C:lipid droplet"/>
    <property type="evidence" value="ECO:0007669"/>
    <property type="project" value="TreeGrafter"/>
</dbReference>
<proteinExistence type="predicted"/>
<organism evidence="1 3">
    <name type="scientific">Didymodactylos carnosus</name>
    <dbReference type="NCBI Taxonomy" id="1234261"/>
    <lineage>
        <taxon>Eukaryota</taxon>
        <taxon>Metazoa</taxon>
        <taxon>Spiralia</taxon>
        <taxon>Gnathifera</taxon>
        <taxon>Rotifera</taxon>
        <taxon>Eurotatoria</taxon>
        <taxon>Bdelloidea</taxon>
        <taxon>Philodinida</taxon>
        <taxon>Philodinidae</taxon>
        <taxon>Didymodactylos</taxon>
    </lineage>
</organism>
<evidence type="ECO:0000313" key="1">
    <source>
        <dbReference type="EMBL" id="CAF1595644.1"/>
    </source>
</evidence>
<dbReference type="Proteomes" id="UP000663829">
    <property type="component" value="Unassembled WGS sequence"/>
</dbReference>
<keyword evidence="3" id="KW-1185">Reference proteome</keyword>
<dbReference type="GO" id="GO:0005737">
    <property type="term" value="C:cytoplasm"/>
    <property type="evidence" value="ECO:0007669"/>
    <property type="project" value="TreeGrafter"/>
</dbReference>
<dbReference type="OrthoDB" id="197155at2759"/>
<dbReference type="AlphaFoldDB" id="A0A816AGT7"/>
<dbReference type="GO" id="GO:0004806">
    <property type="term" value="F:triacylglycerol lipase activity"/>
    <property type="evidence" value="ECO:0007669"/>
    <property type="project" value="TreeGrafter"/>
</dbReference>
<dbReference type="GO" id="GO:0055088">
    <property type="term" value="P:lipid homeostasis"/>
    <property type="evidence" value="ECO:0007669"/>
    <property type="project" value="TreeGrafter"/>
</dbReference>
<comment type="caution">
    <text evidence="1">The sequence shown here is derived from an EMBL/GenBank/DDBJ whole genome shotgun (WGS) entry which is preliminary data.</text>
</comment>
<dbReference type="Gene3D" id="3.40.1090.10">
    <property type="entry name" value="Cytosolic phospholipase A2 catalytic domain"/>
    <property type="match status" value="1"/>
</dbReference>
<dbReference type="Proteomes" id="UP000681722">
    <property type="component" value="Unassembled WGS sequence"/>
</dbReference>
<dbReference type="PANTHER" id="PTHR12406">
    <property type="entry name" value="CALCIUM-INDEPENDENT PHOSPHOLIPASE A2 IPLA2 -RELATED"/>
    <property type="match status" value="1"/>
</dbReference>
<dbReference type="InterPro" id="IPR033562">
    <property type="entry name" value="PLPL"/>
</dbReference>
<gene>
    <name evidence="1" type="ORF">GPM918_LOCUS42064</name>
    <name evidence="2" type="ORF">SRO942_LOCUS43243</name>
</gene>
<reference evidence="1" key="1">
    <citation type="submission" date="2021-02" db="EMBL/GenBank/DDBJ databases">
        <authorList>
            <person name="Nowell W R."/>
        </authorList>
    </citation>
    <scope>NUCLEOTIDE SEQUENCE</scope>
</reference>
<dbReference type="EMBL" id="CAJOBC010100947">
    <property type="protein sequence ID" value="CAF4470334.1"/>
    <property type="molecule type" value="Genomic_DNA"/>
</dbReference>